<dbReference type="InterPro" id="IPR013762">
    <property type="entry name" value="Integrase-like_cat_sf"/>
</dbReference>
<keyword evidence="1" id="KW-0233">DNA recombination</keyword>
<evidence type="ECO:0000313" key="3">
    <source>
        <dbReference type="Proteomes" id="UP001139646"/>
    </source>
</evidence>
<dbReference type="InterPro" id="IPR011010">
    <property type="entry name" value="DNA_brk_join_enz"/>
</dbReference>
<accession>A0ABS9WYD8</accession>
<evidence type="ECO:0000256" key="1">
    <source>
        <dbReference type="ARBA" id="ARBA00023172"/>
    </source>
</evidence>
<dbReference type="SUPFAM" id="SSF56349">
    <property type="entry name" value="DNA breaking-rejoining enzymes"/>
    <property type="match status" value="1"/>
</dbReference>
<protein>
    <recommendedName>
        <fullName evidence="4">Tyr recombinase domain-containing protein</fullName>
    </recommendedName>
</protein>
<comment type="caution">
    <text evidence="2">The sequence shown here is derived from an EMBL/GenBank/DDBJ whole genome shotgun (WGS) entry which is preliminary data.</text>
</comment>
<gene>
    <name evidence="2" type="ORF">L3081_05925</name>
</gene>
<evidence type="ECO:0008006" key="4">
    <source>
        <dbReference type="Google" id="ProtNLM"/>
    </source>
</evidence>
<dbReference type="Proteomes" id="UP001139646">
    <property type="component" value="Unassembled WGS sequence"/>
</dbReference>
<name>A0ABS9WYD8_9GAMM</name>
<dbReference type="Gene3D" id="1.10.443.10">
    <property type="entry name" value="Intergrase catalytic core"/>
    <property type="match status" value="1"/>
</dbReference>
<reference evidence="2" key="1">
    <citation type="submission" date="2022-01" db="EMBL/GenBank/DDBJ databases">
        <title>Colwellia maritima, isolated from seawater.</title>
        <authorList>
            <person name="Kristyanto S."/>
            <person name="Jung J."/>
            <person name="Jeon C.O."/>
        </authorList>
    </citation>
    <scope>NUCLEOTIDE SEQUENCE</scope>
    <source>
        <strain evidence="2">MSW7</strain>
    </source>
</reference>
<dbReference type="RefSeq" id="WP_242284159.1">
    <property type="nucleotide sequence ID" value="NZ_JAKKSL010000001.1"/>
</dbReference>
<keyword evidence="3" id="KW-1185">Reference proteome</keyword>
<dbReference type="EMBL" id="JAKKSL010000001">
    <property type="protein sequence ID" value="MCI2283018.1"/>
    <property type="molecule type" value="Genomic_DNA"/>
</dbReference>
<organism evidence="2 3">
    <name type="scientific">Colwellia maritima</name>
    <dbReference type="NCBI Taxonomy" id="2912588"/>
    <lineage>
        <taxon>Bacteria</taxon>
        <taxon>Pseudomonadati</taxon>
        <taxon>Pseudomonadota</taxon>
        <taxon>Gammaproteobacteria</taxon>
        <taxon>Alteromonadales</taxon>
        <taxon>Colwelliaceae</taxon>
        <taxon>Colwellia</taxon>
    </lineage>
</organism>
<sequence length="168" mass="19172">MNCLLRSLYVEYCLGLWENKDDKACYVFRGNANGRIITDPKKVILKIKENLENNAHSSININWHDLRRTYGSLAESVNVSSYTLKRLLNHKNKRTDDVTAGYIVLDHEELIGPTRRIEQAILEHAGLKQSEERINATLTALLGGLSQSEKRKMIFQLSESSPSRTKNN</sequence>
<proteinExistence type="predicted"/>
<evidence type="ECO:0000313" key="2">
    <source>
        <dbReference type="EMBL" id="MCI2283018.1"/>
    </source>
</evidence>